<feature type="region of interest" description="Disordered" evidence="10">
    <location>
        <begin position="437"/>
        <end position="466"/>
    </location>
</feature>
<sequence>MRGLSTLAWFAFLSFSAALDLSDSGEDGMRSQRDLSDRVPIDHLSGLGVSLNRLLFDHRGYTDDIHDTLSQMLDLQIGAILIDVFWSKQTQTWQLCPVEFPSNATDNDEIKVRGNGRQYRCQPSFTLSWLMKTVSSYLRSSDVRSNANVLQIMLRLLNAGDREEKEERDLIEHPFESTLEEREDHNNSHEQEEMNDSSEMPDDLSDDELNSANEWPDDQWTDSYEDELFKRFGSDDDMNAVFNPAATFGGKNVSSNVTDERNANASLVHELAPLGHFLFTPNDLDSYWKEGVSGNSTEYLSLFPSQMEFLYDWNKRVVAFVVEQKSDYNISEADRVSVFFPNSSHWVQTDADPDSRVISQCQAVQRNFSAGALDSLLGASSFHTAFDDDTQPFTNDSLRAHISCGTTAVLNASNYNAPLGDTMNTFVSNSFWSWAPDEPRSEDDDRRQNQNRRGGNNGNGEDDDEWRCVVTTPDGWEVANCHEKLRLACQSGENPFNWTVSDSAHYYFESSDVNCPHGYYFGVPRSSLEQLSLVAQLHTFNDTRLWIDVNDVAVQGCFVTGGPLADCPYRRQVSGNDLALRVAPSVVVAAIIFVSILYESLGRITPIHTNRRRHWRRVLDQYYKENDYEGVPS</sequence>
<accession>A0AA91T402</accession>
<feature type="compositionally biased region" description="Basic and acidic residues" evidence="10">
    <location>
        <begin position="437"/>
        <end position="448"/>
    </location>
</feature>
<dbReference type="Proteomes" id="UP000195602">
    <property type="component" value="Unassembled WGS sequence"/>
</dbReference>
<evidence type="ECO:0000256" key="7">
    <source>
        <dbReference type="ARBA" id="ARBA00037703"/>
    </source>
</evidence>
<dbReference type="Pfam" id="PF25506">
    <property type="entry name" value="TIM-barrel_MTC6"/>
    <property type="match status" value="1"/>
</dbReference>
<keyword evidence="6" id="KW-0325">Glycoprotein</keyword>
<organism evidence="14 15">
    <name type="scientific">Clavispora lusitaniae</name>
    <name type="common">Candida lusitaniae</name>
    <dbReference type="NCBI Taxonomy" id="36911"/>
    <lineage>
        <taxon>Eukaryota</taxon>
        <taxon>Fungi</taxon>
        <taxon>Dikarya</taxon>
        <taxon>Ascomycota</taxon>
        <taxon>Saccharomycotina</taxon>
        <taxon>Pichiomycetes</taxon>
        <taxon>Metschnikowiaceae</taxon>
        <taxon>Clavispora</taxon>
    </lineage>
</organism>
<comment type="caution">
    <text evidence="14">The sequence shown here is derived from an EMBL/GenBank/DDBJ whole genome shotgun (WGS) entry which is preliminary data.</text>
</comment>
<keyword evidence="5 11" id="KW-0472">Membrane</keyword>
<evidence type="ECO:0000313" key="15">
    <source>
        <dbReference type="Proteomes" id="UP000195602"/>
    </source>
</evidence>
<evidence type="ECO:0000256" key="8">
    <source>
        <dbReference type="ARBA" id="ARBA00038159"/>
    </source>
</evidence>
<evidence type="ECO:0000256" key="11">
    <source>
        <dbReference type="SAM" id="Phobius"/>
    </source>
</evidence>
<protein>
    <recommendedName>
        <fullName evidence="9">Maintenance of telomere capping protein 6</fullName>
    </recommendedName>
</protein>
<evidence type="ECO:0000256" key="2">
    <source>
        <dbReference type="ARBA" id="ARBA00022692"/>
    </source>
</evidence>
<name>A0AA91T402_CLALS</name>
<evidence type="ECO:0000256" key="4">
    <source>
        <dbReference type="ARBA" id="ARBA00022989"/>
    </source>
</evidence>
<feature type="chain" id="PRO_5041675390" description="Maintenance of telomere capping protein 6" evidence="12">
    <location>
        <begin position="19"/>
        <end position="633"/>
    </location>
</feature>
<dbReference type="PANTHER" id="PTHR35518:SF2">
    <property type="entry name" value="MAINTENANCE OF TELOMERE CAPPING PROTEIN 6"/>
    <property type="match status" value="1"/>
</dbReference>
<evidence type="ECO:0000256" key="9">
    <source>
        <dbReference type="ARBA" id="ARBA00039865"/>
    </source>
</evidence>
<dbReference type="AlphaFoldDB" id="A0AA91T402"/>
<evidence type="ECO:0000313" key="14">
    <source>
        <dbReference type="EMBL" id="OVF10505.1"/>
    </source>
</evidence>
<feature type="domain" description="MTC6 partial TIM-barrel" evidence="13">
    <location>
        <begin position="21"/>
        <end position="432"/>
    </location>
</feature>
<evidence type="ECO:0000259" key="13">
    <source>
        <dbReference type="Pfam" id="PF25506"/>
    </source>
</evidence>
<dbReference type="InterPro" id="IPR057530">
    <property type="entry name" value="TIM-barrel_MTC6"/>
</dbReference>
<comment type="similarity">
    <text evidence="8">Belongs to the MTC6 family.</text>
</comment>
<comment type="function">
    <text evidence="7">May be involved in telomere capping.</text>
</comment>
<feature type="signal peptide" evidence="12">
    <location>
        <begin position="1"/>
        <end position="18"/>
    </location>
</feature>
<dbReference type="EMBL" id="LYUB02000002">
    <property type="protein sequence ID" value="OVF10505.1"/>
    <property type="molecule type" value="Genomic_DNA"/>
</dbReference>
<evidence type="ECO:0000256" key="12">
    <source>
        <dbReference type="SAM" id="SignalP"/>
    </source>
</evidence>
<evidence type="ECO:0000256" key="3">
    <source>
        <dbReference type="ARBA" id="ARBA00022729"/>
    </source>
</evidence>
<dbReference type="InterPro" id="IPR051008">
    <property type="entry name" value="Telomere_Capping_Maintenance"/>
</dbReference>
<evidence type="ECO:0000256" key="5">
    <source>
        <dbReference type="ARBA" id="ARBA00023136"/>
    </source>
</evidence>
<keyword evidence="2 11" id="KW-0812">Transmembrane</keyword>
<dbReference type="PANTHER" id="PTHR35518">
    <property type="entry name" value="MAINTENANCE OF TELOMOERE CAPPING"/>
    <property type="match status" value="1"/>
</dbReference>
<feature type="region of interest" description="Disordered" evidence="10">
    <location>
        <begin position="163"/>
        <end position="219"/>
    </location>
</feature>
<proteinExistence type="inferred from homology"/>
<reference evidence="14 15" key="1">
    <citation type="submission" date="2017-04" db="EMBL/GenBank/DDBJ databases">
        <title>Draft genome of the yeast Clavispora lusitaniae type strain CBS 6936.</title>
        <authorList>
            <person name="Durrens P."/>
            <person name="Klopp C."/>
            <person name="Biteau N."/>
            <person name="Fitton-Ouhabi V."/>
            <person name="Dementhon K."/>
            <person name="Accoceberry I."/>
            <person name="Sherman D.J."/>
            <person name="Noel T."/>
        </authorList>
    </citation>
    <scope>NUCLEOTIDE SEQUENCE [LARGE SCALE GENOMIC DNA]</scope>
    <source>
        <strain evidence="14 15">CBS 6936</strain>
    </source>
</reference>
<dbReference type="KEGG" id="clus:A9F13_02g03289"/>
<feature type="compositionally biased region" description="Acidic residues" evidence="10">
    <location>
        <begin position="193"/>
        <end position="219"/>
    </location>
</feature>
<dbReference type="GO" id="GO:0016020">
    <property type="term" value="C:membrane"/>
    <property type="evidence" value="ECO:0007669"/>
    <property type="project" value="UniProtKB-SubCell"/>
</dbReference>
<evidence type="ECO:0000256" key="1">
    <source>
        <dbReference type="ARBA" id="ARBA00004479"/>
    </source>
</evidence>
<keyword evidence="4 11" id="KW-1133">Transmembrane helix</keyword>
<feature type="transmembrane region" description="Helical" evidence="11">
    <location>
        <begin position="578"/>
        <end position="598"/>
    </location>
</feature>
<evidence type="ECO:0000256" key="6">
    <source>
        <dbReference type="ARBA" id="ARBA00023180"/>
    </source>
</evidence>
<keyword evidence="3 12" id="KW-0732">Signal</keyword>
<evidence type="ECO:0000256" key="10">
    <source>
        <dbReference type="SAM" id="MobiDB-lite"/>
    </source>
</evidence>
<comment type="subcellular location">
    <subcellularLocation>
        <location evidence="1">Membrane</location>
        <topology evidence="1">Single-pass type I membrane protein</topology>
    </subcellularLocation>
</comment>
<gene>
    <name evidence="14" type="ORF">A9F13_02g03289</name>
</gene>
<feature type="compositionally biased region" description="Basic and acidic residues" evidence="10">
    <location>
        <begin position="163"/>
        <end position="192"/>
    </location>
</feature>